<dbReference type="InterPro" id="IPR029057">
    <property type="entry name" value="PRTase-like"/>
</dbReference>
<dbReference type="GO" id="GO:0006015">
    <property type="term" value="P:5-phosphoribose 1-diphosphate biosynthetic process"/>
    <property type="evidence" value="ECO:0007669"/>
    <property type="project" value="TreeGrafter"/>
</dbReference>
<feature type="domain" description="Phosphoribosyltransferase" evidence="2">
    <location>
        <begin position="37"/>
        <end position="130"/>
    </location>
</feature>
<dbReference type="SUPFAM" id="SSF53271">
    <property type="entry name" value="PRTase-like"/>
    <property type="match status" value="1"/>
</dbReference>
<evidence type="ECO:0000313" key="3">
    <source>
        <dbReference type="EMBL" id="GER41477.1"/>
    </source>
</evidence>
<protein>
    <submittedName>
        <fullName evidence="3">Ribose-phosphate pyrophosphokinase</fullName>
    </submittedName>
</protein>
<dbReference type="AlphaFoldDB" id="A0A5A7QAP4"/>
<dbReference type="PANTHER" id="PTHR10210">
    <property type="entry name" value="RIBOSE-PHOSPHATE DIPHOSPHOKINASE FAMILY MEMBER"/>
    <property type="match status" value="1"/>
</dbReference>
<name>A0A5A7QAP4_STRAF</name>
<dbReference type="Proteomes" id="UP000325081">
    <property type="component" value="Unassembled WGS sequence"/>
</dbReference>
<dbReference type="GO" id="GO:0016301">
    <property type="term" value="F:kinase activity"/>
    <property type="evidence" value="ECO:0007669"/>
    <property type="project" value="UniProtKB-KW"/>
</dbReference>
<dbReference type="InterPro" id="IPR005946">
    <property type="entry name" value="Rib-P_diPkinase"/>
</dbReference>
<dbReference type="Pfam" id="PF00156">
    <property type="entry name" value="Pribosyltran"/>
    <property type="match status" value="1"/>
</dbReference>
<keyword evidence="3" id="KW-0418">Kinase</keyword>
<dbReference type="GO" id="GO:0002189">
    <property type="term" value="C:ribose phosphate diphosphokinase complex"/>
    <property type="evidence" value="ECO:0007669"/>
    <property type="project" value="TreeGrafter"/>
</dbReference>
<gene>
    <name evidence="3" type="ORF">STAS_18191</name>
</gene>
<comment type="caution">
    <text evidence="3">The sequence shown here is derived from an EMBL/GenBank/DDBJ whole genome shotgun (WGS) entry which is preliminary data.</text>
</comment>
<keyword evidence="3" id="KW-0808">Transferase</keyword>
<keyword evidence="4" id="KW-1185">Reference proteome</keyword>
<dbReference type="EMBL" id="BKCP01006117">
    <property type="protein sequence ID" value="GER41477.1"/>
    <property type="molecule type" value="Genomic_DNA"/>
</dbReference>
<comment type="similarity">
    <text evidence="1">Belongs to the ribose-phosphate pyrophosphokinase family.</text>
</comment>
<dbReference type="CDD" id="cd06223">
    <property type="entry name" value="PRTases_typeI"/>
    <property type="match status" value="1"/>
</dbReference>
<dbReference type="OrthoDB" id="10263753at2759"/>
<dbReference type="Gene3D" id="3.40.50.2020">
    <property type="match status" value="1"/>
</dbReference>
<proteinExistence type="inferred from homology"/>
<sequence length="143" mass="16822">MRVWECDKKMERPKKQVILFHCVEAEDLACKERFYFNDTVLPVFESGIPLLKQRLQQLPELDKIIIAFFYDGAWKRFHKLFDHFPMVICNKVREGDKRIVRIKEGNPAGCHVVIVDDLVQSGGTLIECQVLLLAFSFYVFYFC</sequence>
<evidence type="ECO:0000256" key="1">
    <source>
        <dbReference type="ARBA" id="ARBA00006478"/>
    </source>
</evidence>
<dbReference type="PANTHER" id="PTHR10210:SF34">
    <property type="entry name" value="RIBOSE-PHOSPHATE PYROPHOSPHOKINASE 4"/>
    <property type="match status" value="1"/>
</dbReference>
<dbReference type="GO" id="GO:0006164">
    <property type="term" value="P:purine nucleotide biosynthetic process"/>
    <property type="evidence" value="ECO:0007669"/>
    <property type="project" value="TreeGrafter"/>
</dbReference>
<dbReference type="InterPro" id="IPR000836">
    <property type="entry name" value="PRTase_dom"/>
</dbReference>
<organism evidence="3 4">
    <name type="scientific">Striga asiatica</name>
    <name type="common">Asiatic witchweed</name>
    <name type="synonym">Buchnera asiatica</name>
    <dbReference type="NCBI Taxonomy" id="4170"/>
    <lineage>
        <taxon>Eukaryota</taxon>
        <taxon>Viridiplantae</taxon>
        <taxon>Streptophyta</taxon>
        <taxon>Embryophyta</taxon>
        <taxon>Tracheophyta</taxon>
        <taxon>Spermatophyta</taxon>
        <taxon>Magnoliopsida</taxon>
        <taxon>eudicotyledons</taxon>
        <taxon>Gunneridae</taxon>
        <taxon>Pentapetalae</taxon>
        <taxon>asterids</taxon>
        <taxon>lamiids</taxon>
        <taxon>Lamiales</taxon>
        <taxon>Orobanchaceae</taxon>
        <taxon>Buchnereae</taxon>
        <taxon>Striga</taxon>
    </lineage>
</organism>
<evidence type="ECO:0000259" key="2">
    <source>
        <dbReference type="Pfam" id="PF00156"/>
    </source>
</evidence>
<dbReference type="GO" id="GO:0005737">
    <property type="term" value="C:cytoplasm"/>
    <property type="evidence" value="ECO:0007669"/>
    <property type="project" value="TreeGrafter"/>
</dbReference>
<evidence type="ECO:0000313" key="4">
    <source>
        <dbReference type="Proteomes" id="UP000325081"/>
    </source>
</evidence>
<reference evidence="4" key="1">
    <citation type="journal article" date="2019" name="Curr. Biol.">
        <title>Genome Sequence of Striga asiatica Provides Insight into the Evolution of Plant Parasitism.</title>
        <authorList>
            <person name="Yoshida S."/>
            <person name="Kim S."/>
            <person name="Wafula E.K."/>
            <person name="Tanskanen J."/>
            <person name="Kim Y.M."/>
            <person name="Honaas L."/>
            <person name="Yang Z."/>
            <person name="Spallek T."/>
            <person name="Conn C.E."/>
            <person name="Ichihashi Y."/>
            <person name="Cheong K."/>
            <person name="Cui S."/>
            <person name="Der J.P."/>
            <person name="Gundlach H."/>
            <person name="Jiao Y."/>
            <person name="Hori C."/>
            <person name="Ishida J.K."/>
            <person name="Kasahara H."/>
            <person name="Kiba T."/>
            <person name="Kim M.S."/>
            <person name="Koo N."/>
            <person name="Laohavisit A."/>
            <person name="Lee Y.H."/>
            <person name="Lumba S."/>
            <person name="McCourt P."/>
            <person name="Mortimer J.C."/>
            <person name="Mutuku J.M."/>
            <person name="Nomura T."/>
            <person name="Sasaki-Sekimoto Y."/>
            <person name="Seto Y."/>
            <person name="Wang Y."/>
            <person name="Wakatake T."/>
            <person name="Sakakibara H."/>
            <person name="Demura T."/>
            <person name="Yamaguchi S."/>
            <person name="Yoneyama K."/>
            <person name="Manabe R.I."/>
            <person name="Nelson D.C."/>
            <person name="Schulman A.H."/>
            <person name="Timko M.P."/>
            <person name="dePamphilis C.W."/>
            <person name="Choi D."/>
            <person name="Shirasu K."/>
        </authorList>
    </citation>
    <scope>NUCLEOTIDE SEQUENCE [LARGE SCALE GENOMIC DNA]</scope>
    <source>
        <strain evidence="4">cv. UVA1</strain>
    </source>
</reference>
<dbReference type="GO" id="GO:0000287">
    <property type="term" value="F:magnesium ion binding"/>
    <property type="evidence" value="ECO:0007669"/>
    <property type="project" value="InterPro"/>
</dbReference>
<accession>A0A5A7QAP4</accession>